<accession>A0A0V1BJ08</accession>
<keyword evidence="2" id="KW-1185">Reference proteome</keyword>
<dbReference type="InParanoid" id="A0A0V1BJ08"/>
<protein>
    <submittedName>
        <fullName evidence="1">Uncharacterized protein</fullName>
    </submittedName>
</protein>
<dbReference type="OrthoDB" id="10364888at2759"/>
<dbReference type="AlphaFoldDB" id="A0A0V1BJ08"/>
<comment type="caution">
    <text evidence="1">The sequence shown here is derived from an EMBL/GenBank/DDBJ whole genome shotgun (WGS) entry which is preliminary data.</text>
</comment>
<dbReference type="EMBL" id="JYDH01000040">
    <property type="protein sequence ID" value="KRY36680.1"/>
    <property type="molecule type" value="Genomic_DNA"/>
</dbReference>
<name>A0A0V1BJ08_TRISP</name>
<proteinExistence type="predicted"/>
<evidence type="ECO:0000313" key="1">
    <source>
        <dbReference type="EMBL" id="KRY36680.1"/>
    </source>
</evidence>
<evidence type="ECO:0000313" key="2">
    <source>
        <dbReference type="Proteomes" id="UP000054776"/>
    </source>
</evidence>
<sequence>MEKKEDKWRKPRSVSERFWIGWIESFAGPNRIVAFIGQLRHNTQT</sequence>
<dbReference type="Proteomes" id="UP000054776">
    <property type="component" value="Unassembled WGS sequence"/>
</dbReference>
<organism evidence="1 2">
    <name type="scientific">Trichinella spiralis</name>
    <name type="common">Trichina worm</name>
    <dbReference type="NCBI Taxonomy" id="6334"/>
    <lineage>
        <taxon>Eukaryota</taxon>
        <taxon>Metazoa</taxon>
        <taxon>Ecdysozoa</taxon>
        <taxon>Nematoda</taxon>
        <taxon>Enoplea</taxon>
        <taxon>Dorylaimia</taxon>
        <taxon>Trichinellida</taxon>
        <taxon>Trichinellidae</taxon>
        <taxon>Trichinella</taxon>
    </lineage>
</organism>
<reference evidence="1 2" key="1">
    <citation type="submission" date="2015-01" db="EMBL/GenBank/DDBJ databases">
        <title>Evolution of Trichinella species and genotypes.</title>
        <authorList>
            <person name="Korhonen P.K."/>
            <person name="Edoardo P."/>
            <person name="Giuseppe L.R."/>
            <person name="Gasser R.B."/>
        </authorList>
    </citation>
    <scope>NUCLEOTIDE SEQUENCE [LARGE SCALE GENOMIC DNA]</scope>
    <source>
        <strain evidence="1">ISS3</strain>
    </source>
</reference>
<gene>
    <name evidence="1" type="ORF">T01_16178</name>
</gene>